<feature type="compositionally biased region" description="Basic and acidic residues" evidence="1">
    <location>
        <begin position="94"/>
        <end position="110"/>
    </location>
</feature>
<keyword evidence="2" id="KW-1133">Transmembrane helix</keyword>
<dbReference type="KEGG" id="scy:SCATT_p10610"/>
<feature type="transmembrane region" description="Helical" evidence="2">
    <location>
        <begin position="13"/>
        <end position="33"/>
    </location>
</feature>
<keyword evidence="2" id="KW-0472">Membrane</keyword>
<dbReference type="HOGENOM" id="CLU_153261_0_0_11"/>
<evidence type="ECO:0000313" key="3">
    <source>
        <dbReference type="EMBL" id="AEW99254.1"/>
    </source>
</evidence>
<dbReference type="Proteomes" id="UP000007842">
    <property type="component" value="Plasmid pSCATT"/>
</dbReference>
<name>F8JMB9_STREN</name>
<dbReference type="OrthoDB" id="4331663at2"/>
<keyword evidence="2" id="KW-0812">Transmembrane</keyword>
<sequence length="116" mass="12697">MLFVTAEPLMDKMGPLVMGVFLLGGLGLAALYARLHRRVHTHAPGSGPQPRSAAWASSEEIRSGHCPPDHGPGHDRDVEPVEYEDAPPPPPAEVPRDGRRRMPYELRDSYPGRPTS</sequence>
<evidence type="ECO:0000313" key="4">
    <source>
        <dbReference type="Proteomes" id="UP000007842"/>
    </source>
</evidence>
<accession>F8JMB9</accession>
<evidence type="ECO:0000256" key="2">
    <source>
        <dbReference type="SAM" id="Phobius"/>
    </source>
</evidence>
<dbReference type="EMBL" id="CP003229">
    <property type="protein sequence ID" value="AEW99254.1"/>
    <property type="molecule type" value="Genomic_DNA"/>
</dbReference>
<protein>
    <submittedName>
        <fullName evidence="3">Uncharacterized protein</fullName>
    </submittedName>
</protein>
<feature type="compositionally biased region" description="Basic and acidic residues" evidence="1">
    <location>
        <begin position="59"/>
        <end position="79"/>
    </location>
</feature>
<proteinExistence type="predicted"/>
<accession>G8XEA0</accession>
<organism evidence="3 4">
    <name type="scientific">Streptantibioticus cattleyicolor (strain ATCC 35852 / DSM 46488 / JCM 4925 / NBRC 14057 / NRRL 8057)</name>
    <name type="common">Streptomyces cattleya</name>
    <dbReference type="NCBI Taxonomy" id="1003195"/>
    <lineage>
        <taxon>Bacteria</taxon>
        <taxon>Bacillati</taxon>
        <taxon>Actinomycetota</taxon>
        <taxon>Actinomycetes</taxon>
        <taxon>Kitasatosporales</taxon>
        <taxon>Streptomycetaceae</taxon>
        <taxon>Streptantibioticus</taxon>
    </lineage>
</organism>
<feature type="region of interest" description="Disordered" evidence="1">
    <location>
        <begin position="41"/>
        <end position="116"/>
    </location>
</feature>
<dbReference type="RefSeq" id="WP_014151132.1">
    <property type="nucleotide sequence ID" value="NC_016113.1"/>
</dbReference>
<dbReference type="KEGG" id="sct:SCAT_p0677"/>
<evidence type="ECO:0000256" key="1">
    <source>
        <dbReference type="SAM" id="MobiDB-lite"/>
    </source>
</evidence>
<keyword evidence="4" id="KW-1185">Reference proteome</keyword>
<keyword evidence="3" id="KW-0614">Plasmid</keyword>
<gene>
    <name evidence="3" type="ordered locus">SCATT_p10610</name>
</gene>
<dbReference type="AlphaFoldDB" id="F8JMB9"/>
<reference evidence="4" key="1">
    <citation type="submission" date="2011-12" db="EMBL/GenBank/DDBJ databases">
        <title>Complete genome sequence of Streptomyces cattleya strain DSM 46488.</title>
        <authorList>
            <person name="Ou H.-Y."/>
            <person name="Li P."/>
            <person name="Zhao C."/>
            <person name="O'Hagan D."/>
            <person name="Deng Z."/>
        </authorList>
    </citation>
    <scope>NUCLEOTIDE SEQUENCE [LARGE SCALE GENOMIC DNA]</scope>
    <source>
        <strain evidence="4">ATCC 35852 / DSM 46488 / JCM 4925 / NBRC 14057 / NRRL 8057</strain>
        <plasmid evidence="4">Plasmid pSCATT</plasmid>
    </source>
</reference>
<dbReference type="PATRIC" id="fig|1003195.11.peg.654"/>
<geneLocation type="plasmid" evidence="3 4">
    <name>pSCATT</name>
</geneLocation>